<dbReference type="STRING" id="1869.MB27_37985"/>
<dbReference type="EMBL" id="JRTT01000137">
    <property type="protein sequence ID" value="KHD72301.1"/>
    <property type="molecule type" value="Genomic_DNA"/>
</dbReference>
<organism evidence="2 3">
    <name type="scientific">Actinoplanes utahensis</name>
    <dbReference type="NCBI Taxonomy" id="1869"/>
    <lineage>
        <taxon>Bacteria</taxon>
        <taxon>Bacillati</taxon>
        <taxon>Actinomycetota</taxon>
        <taxon>Actinomycetes</taxon>
        <taxon>Micromonosporales</taxon>
        <taxon>Micromonosporaceae</taxon>
        <taxon>Actinoplanes</taxon>
    </lineage>
</organism>
<comment type="caution">
    <text evidence="2">The sequence shown here is derived from an EMBL/GenBank/DDBJ whole genome shotgun (WGS) entry which is preliminary data.</text>
</comment>
<dbReference type="eggNOG" id="COG5592">
    <property type="taxonomic scope" value="Bacteria"/>
</dbReference>
<sequence>MIFSDVVDVLLAEHDEIRRLCSAVERSGDRLRGRRFAVLSHAVHLHESGEQAIIHLVVRDLGAAAGLIATMRLAEETALLSSLGTLDDLGAGDPDFARRFAVLHRAILEHLTREELDEFPILRRRVVVQRLQGMSGELSGVQLVAAT</sequence>
<dbReference type="OrthoDB" id="3212362at2"/>
<evidence type="ECO:0000259" key="1">
    <source>
        <dbReference type="Pfam" id="PF01814"/>
    </source>
</evidence>
<name>A0A0A6UA55_ACTUT</name>
<dbReference type="Pfam" id="PF01814">
    <property type="entry name" value="Hemerythrin"/>
    <property type="match status" value="1"/>
</dbReference>
<proteinExistence type="predicted"/>
<dbReference type="InterPro" id="IPR012312">
    <property type="entry name" value="Hemerythrin-like"/>
</dbReference>
<dbReference type="AlphaFoldDB" id="A0A0A6UA55"/>
<dbReference type="Proteomes" id="UP000054537">
    <property type="component" value="Unassembled WGS sequence"/>
</dbReference>
<evidence type="ECO:0000313" key="3">
    <source>
        <dbReference type="Proteomes" id="UP000054537"/>
    </source>
</evidence>
<keyword evidence="3" id="KW-1185">Reference proteome</keyword>
<reference evidence="2 3" key="1">
    <citation type="submission" date="2014-10" db="EMBL/GenBank/DDBJ databases">
        <title>Draft genome sequence of Actinoplanes utahensis NRRL 12052.</title>
        <authorList>
            <person name="Velasco-Bucheli B."/>
            <person name="del Cerro C."/>
            <person name="Hormigo D."/>
            <person name="Garcia J.L."/>
            <person name="Acebal C."/>
            <person name="Arroyo M."/>
            <person name="de la Mata I."/>
        </authorList>
    </citation>
    <scope>NUCLEOTIDE SEQUENCE [LARGE SCALE GENOMIC DNA]</scope>
    <source>
        <strain evidence="2 3">NRRL 12052</strain>
    </source>
</reference>
<dbReference type="Gene3D" id="1.20.120.520">
    <property type="entry name" value="nmb1532 protein domain like"/>
    <property type="match status" value="1"/>
</dbReference>
<protein>
    <recommendedName>
        <fullName evidence="1">Hemerythrin-like domain-containing protein</fullName>
    </recommendedName>
</protein>
<accession>A0A0A6UA55</accession>
<feature type="domain" description="Hemerythrin-like" evidence="1">
    <location>
        <begin position="6"/>
        <end position="122"/>
    </location>
</feature>
<evidence type="ECO:0000313" key="2">
    <source>
        <dbReference type="EMBL" id="KHD72301.1"/>
    </source>
</evidence>
<gene>
    <name evidence="2" type="ORF">MB27_37985</name>
</gene>
<dbReference type="RefSeq" id="WP_043532968.1">
    <property type="nucleotide sequence ID" value="NZ_BAABKU010000003.1"/>
</dbReference>